<dbReference type="GO" id="GO:0003690">
    <property type="term" value="F:double-stranded DNA binding"/>
    <property type="evidence" value="ECO:0007669"/>
    <property type="project" value="TreeGrafter"/>
</dbReference>
<dbReference type="Gene3D" id="1.20.5.190">
    <property type="match status" value="2"/>
</dbReference>
<dbReference type="GO" id="GO:0005634">
    <property type="term" value="C:nucleus"/>
    <property type="evidence" value="ECO:0007669"/>
    <property type="project" value="UniProtKB-SubCell"/>
</dbReference>
<accession>A0A9Q1KIE0</accession>
<dbReference type="PROSITE" id="PS51437">
    <property type="entry name" value="CG_1"/>
    <property type="match status" value="1"/>
</dbReference>
<dbReference type="PROSITE" id="PS50096">
    <property type="entry name" value="IQ"/>
    <property type="match status" value="5"/>
</dbReference>
<dbReference type="PROSITE" id="PS50088">
    <property type="entry name" value="ANK_REPEAT"/>
    <property type="match status" value="1"/>
</dbReference>
<dbReference type="InterPro" id="IPR005559">
    <property type="entry name" value="CG-1_dom"/>
</dbReference>
<name>A0A9Q1KIE0_9CARY</name>
<feature type="domain" description="CG-1" evidence="10">
    <location>
        <begin position="25"/>
        <end position="156"/>
    </location>
</feature>
<proteinExistence type="inferred from homology"/>
<reference evidence="11" key="1">
    <citation type="submission" date="2022-04" db="EMBL/GenBank/DDBJ databases">
        <title>Carnegiea gigantea Genome sequencing and assembly v2.</title>
        <authorList>
            <person name="Copetti D."/>
            <person name="Sanderson M.J."/>
            <person name="Burquez A."/>
            <person name="Wojciechowski M.F."/>
        </authorList>
    </citation>
    <scope>NUCLEOTIDE SEQUENCE</scope>
    <source>
        <strain evidence="11">SGP5-SGP5p</strain>
        <tissue evidence="11">Aerial part</tissue>
    </source>
</reference>
<evidence type="ECO:0000256" key="9">
    <source>
        <dbReference type="PROSITE-ProRule" id="PRU00023"/>
    </source>
</evidence>
<dbReference type="Pfam" id="PF00612">
    <property type="entry name" value="IQ"/>
    <property type="match status" value="1"/>
</dbReference>
<keyword evidence="4" id="KW-0346">Stress response</keyword>
<dbReference type="AlphaFoldDB" id="A0A9Q1KIE0"/>
<gene>
    <name evidence="11" type="ORF">Cgig2_029135</name>
</gene>
<comment type="caution">
    <text evidence="11">The sequence shown here is derived from an EMBL/GenBank/DDBJ whole genome shotgun (WGS) entry which is preliminary data.</text>
</comment>
<dbReference type="SMART" id="SM00248">
    <property type="entry name" value="ANK"/>
    <property type="match status" value="1"/>
</dbReference>
<comment type="subcellular location">
    <subcellularLocation>
        <location evidence="1">Nucleus</location>
    </subcellularLocation>
</comment>
<comment type="similarity">
    <text evidence="2">Belongs to the CAMTA family.</text>
</comment>
<dbReference type="SUPFAM" id="SSF48403">
    <property type="entry name" value="Ankyrin repeat"/>
    <property type="match status" value="1"/>
</dbReference>
<dbReference type="SUPFAM" id="SSF52540">
    <property type="entry name" value="P-loop containing nucleoside triphosphate hydrolases"/>
    <property type="match status" value="1"/>
</dbReference>
<keyword evidence="3" id="KW-0112">Calmodulin-binding</keyword>
<protein>
    <recommendedName>
        <fullName evidence="10">CG-1 domain-containing protein</fullName>
    </recommendedName>
</protein>
<dbReference type="PANTHER" id="PTHR23335">
    <property type="entry name" value="CALMODULIN-BINDING TRANSCRIPTION ACTIVATOR CAMTA"/>
    <property type="match status" value="1"/>
</dbReference>
<feature type="repeat" description="ANK" evidence="9">
    <location>
        <begin position="601"/>
        <end position="633"/>
    </location>
</feature>
<dbReference type="SMART" id="SM01076">
    <property type="entry name" value="CG-1"/>
    <property type="match status" value="1"/>
</dbReference>
<dbReference type="PANTHER" id="PTHR23335:SF3">
    <property type="entry name" value="CALMODULIN-BINDING TRANSCRIPTION ACTIVATOR 5"/>
    <property type="match status" value="1"/>
</dbReference>
<dbReference type="InterPro" id="IPR000048">
    <property type="entry name" value="IQ_motif_EF-hand-BS"/>
</dbReference>
<keyword evidence="5 9" id="KW-0040">ANK repeat</keyword>
<keyword evidence="6" id="KW-0010">Activator</keyword>
<dbReference type="InterPro" id="IPR014756">
    <property type="entry name" value="Ig_E-set"/>
</dbReference>
<keyword evidence="7" id="KW-0804">Transcription</keyword>
<dbReference type="InterPro" id="IPR013783">
    <property type="entry name" value="Ig-like_fold"/>
</dbReference>
<dbReference type="InterPro" id="IPR036770">
    <property type="entry name" value="Ankyrin_rpt-contain_sf"/>
</dbReference>
<dbReference type="GO" id="GO:0006357">
    <property type="term" value="P:regulation of transcription by RNA polymerase II"/>
    <property type="evidence" value="ECO:0007669"/>
    <property type="project" value="TreeGrafter"/>
</dbReference>
<keyword evidence="8" id="KW-0539">Nucleus</keyword>
<dbReference type="InterPro" id="IPR002110">
    <property type="entry name" value="Ankyrin_rpt"/>
</dbReference>
<evidence type="ECO:0000313" key="11">
    <source>
        <dbReference type="EMBL" id="KAJ8444941.1"/>
    </source>
</evidence>
<organism evidence="11 12">
    <name type="scientific">Carnegiea gigantea</name>
    <dbReference type="NCBI Taxonomy" id="171969"/>
    <lineage>
        <taxon>Eukaryota</taxon>
        <taxon>Viridiplantae</taxon>
        <taxon>Streptophyta</taxon>
        <taxon>Embryophyta</taxon>
        <taxon>Tracheophyta</taxon>
        <taxon>Spermatophyta</taxon>
        <taxon>Magnoliopsida</taxon>
        <taxon>eudicotyledons</taxon>
        <taxon>Gunneridae</taxon>
        <taxon>Pentapetalae</taxon>
        <taxon>Caryophyllales</taxon>
        <taxon>Cactineae</taxon>
        <taxon>Cactaceae</taxon>
        <taxon>Cactoideae</taxon>
        <taxon>Echinocereeae</taxon>
        <taxon>Carnegiea</taxon>
    </lineage>
</organism>
<keyword evidence="12" id="KW-1185">Reference proteome</keyword>
<sequence length="923" mass="104632">MESSYSGRLVGCDIHGFITMEDLDIPSIMKEAGSRWLRPNEIHAMLSNYTYFNVNVKPVNLPTGGTIVLFDRKKLRNFRKDGHNWKKKKDGKTIKEAHERLKVGTEERIHVYYAHGEDNPTFVRRCYWLLDKYLQGSPVMQVNSDFSLVSKAKSSMSECIEVGDSIDFTDHEMRLHEINTLEWEELLASNGPGKAFPGKGDEAFLIRVITMLINTHLEVKISLSSSHVTENAQFAQQYDQNAVYSLENNGSRFSQLQTDVLASGNSMDPLLGSISAQTDDLGDNFEPLMEGQLHMKKDGVHYGLGTVGSKVQRQDSLARWINDIVADSPESVDEHSYEASLATSHGSFVSPGAANQEGSVLKQIFSINDISPRWASSTEETKILVVGFFHQEYQHLGKSKIYCVCGDTCVTAEIIQVGVLRCLIQPHHPGLVNFYLSFDRCTPISQVLTLEFRSPPFSKSDVREGRARWDMFRIQMRLAHLLFSTSRSLDILSTKISPNALKEGRKFSDKYSDIADSWAYFTSLIENGKISFEQAKDSLFELAMKSRLKEWLLERIVDGSKISERDAQGQGVLHLCAILGYTWAVYPFSCSGLSLDFRDKRGWTALHWAAYYGREKMVGALLSAGAKPNLVTDPTPENPGGYTAGDLASKQGFEGIAAYLSEKALIQQFEDMKIAGNAVGSLATPSSETLNATNISEEEICLKDTLTAYRTAADAAARIQAAFRAHSLKQRTKDVESSNPEDEARCIVAAMRIQHAYRNYDTRKKMAAAARIQHRFRTWKIRREFLNMRRHTIKIQAVFRGYRVRKQYKKIVWSVGVLEKAVLRWRMKRKGLRGLRVQVQEPVADQRQENNGEEDFYRASRKQAEERVDKAVRRIQGMFRSQQAQQDYRRMKLAHMQAEVGKLLNISLEQSFYLFVDTLSFCF</sequence>
<dbReference type="EMBL" id="JAKOGI010000082">
    <property type="protein sequence ID" value="KAJ8444941.1"/>
    <property type="molecule type" value="Genomic_DNA"/>
</dbReference>
<evidence type="ECO:0000256" key="6">
    <source>
        <dbReference type="ARBA" id="ARBA00023159"/>
    </source>
</evidence>
<dbReference type="GO" id="GO:0003712">
    <property type="term" value="F:transcription coregulator activity"/>
    <property type="evidence" value="ECO:0007669"/>
    <property type="project" value="TreeGrafter"/>
</dbReference>
<dbReference type="SMART" id="SM00015">
    <property type="entry name" value="IQ"/>
    <property type="match status" value="4"/>
</dbReference>
<evidence type="ECO:0000256" key="2">
    <source>
        <dbReference type="ARBA" id="ARBA00008267"/>
    </source>
</evidence>
<evidence type="ECO:0000256" key="7">
    <source>
        <dbReference type="ARBA" id="ARBA00023163"/>
    </source>
</evidence>
<evidence type="ECO:0000256" key="8">
    <source>
        <dbReference type="ARBA" id="ARBA00023242"/>
    </source>
</evidence>
<dbReference type="GO" id="GO:0005516">
    <property type="term" value="F:calmodulin binding"/>
    <property type="evidence" value="ECO:0007669"/>
    <property type="project" value="UniProtKB-KW"/>
</dbReference>
<dbReference type="Proteomes" id="UP001153076">
    <property type="component" value="Unassembled WGS sequence"/>
</dbReference>
<evidence type="ECO:0000259" key="10">
    <source>
        <dbReference type="PROSITE" id="PS51437"/>
    </source>
</evidence>
<dbReference type="OrthoDB" id="407555at2759"/>
<dbReference type="Pfam" id="PF03859">
    <property type="entry name" value="CG-1"/>
    <property type="match status" value="1"/>
</dbReference>
<evidence type="ECO:0000256" key="1">
    <source>
        <dbReference type="ARBA" id="ARBA00004123"/>
    </source>
</evidence>
<dbReference type="Gene3D" id="2.60.40.10">
    <property type="entry name" value="Immunoglobulins"/>
    <property type="match status" value="1"/>
</dbReference>
<dbReference type="InterPro" id="IPR027417">
    <property type="entry name" value="P-loop_NTPase"/>
</dbReference>
<evidence type="ECO:0000256" key="5">
    <source>
        <dbReference type="ARBA" id="ARBA00023043"/>
    </source>
</evidence>
<evidence type="ECO:0000256" key="4">
    <source>
        <dbReference type="ARBA" id="ARBA00023016"/>
    </source>
</evidence>
<evidence type="ECO:0000256" key="3">
    <source>
        <dbReference type="ARBA" id="ARBA00022860"/>
    </source>
</evidence>
<dbReference type="Gene3D" id="1.25.40.20">
    <property type="entry name" value="Ankyrin repeat-containing domain"/>
    <property type="match status" value="1"/>
</dbReference>
<evidence type="ECO:0000313" key="12">
    <source>
        <dbReference type="Proteomes" id="UP001153076"/>
    </source>
</evidence>
<dbReference type="PROSITE" id="PS50297">
    <property type="entry name" value="ANK_REP_REGION"/>
    <property type="match status" value="1"/>
</dbReference>
<dbReference type="Pfam" id="PF12796">
    <property type="entry name" value="Ank_2"/>
    <property type="match status" value="1"/>
</dbReference>
<dbReference type="SUPFAM" id="SSF81296">
    <property type="entry name" value="E set domains"/>
    <property type="match status" value="1"/>
</dbReference>